<feature type="compositionally biased region" description="Polar residues" evidence="1">
    <location>
        <begin position="62"/>
        <end position="72"/>
    </location>
</feature>
<evidence type="ECO:0000256" key="1">
    <source>
        <dbReference type="SAM" id="MobiDB-lite"/>
    </source>
</evidence>
<protein>
    <submittedName>
        <fullName evidence="2">Uncharacterized protein</fullName>
    </submittedName>
</protein>
<dbReference type="AlphaFoldDB" id="E2C8H6"/>
<dbReference type="Proteomes" id="UP000008237">
    <property type="component" value="Unassembled WGS sequence"/>
</dbReference>
<proteinExistence type="predicted"/>
<reference evidence="2 3" key="1">
    <citation type="journal article" date="2010" name="Science">
        <title>Genomic comparison of the ants Camponotus floridanus and Harpegnathos saltator.</title>
        <authorList>
            <person name="Bonasio R."/>
            <person name="Zhang G."/>
            <person name="Ye C."/>
            <person name="Mutti N.S."/>
            <person name="Fang X."/>
            <person name="Qin N."/>
            <person name="Donahue G."/>
            <person name="Yang P."/>
            <person name="Li Q."/>
            <person name="Li C."/>
            <person name="Zhang P."/>
            <person name="Huang Z."/>
            <person name="Berger S.L."/>
            <person name="Reinberg D."/>
            <person name="Wang J."/>
            <person name="Liebig J."/>
        </authorList>
    </citation>
    <scope>NUCLEOTIDE SEQUENCE [LARGE SCALE GENOMIC DNA]</scope>
    <source>
        <strain evidence="2 3">R22 G/1</strain>
    </source>
</reference>
<feature type="compositionally biased region" description="Basic and acidic residues" evidence="1">
    <location>
        <begin position="259"/>
        <end position="269"/>
    </location>
</feature>
<accession>E2C8H6</accession>
<feature type="compositionally biased region" description="Acidic residues" evidence="1">
    <location>
        <begin position="11"/>
        <end position="21"/>
    </location>
</feature>
<evidence type="ECO:0000313" key="2">
    <source>
        <dbReference type="EMBL" id="EFN75706.1"/>
    </source>
</evidence>
<feature type="compositionally biased region" description="Low complexity" evidence="1">
    <location>
        <begin position="1"/>
        <end position="10"/>
    </location>
</feature>
<dbReference type="EMBL" id="GL453666">
    <property type="protein sequence ID" value="EFN75706.1"/>
    <property type="molecule type" value="Genomic_DNA"/>
</dbReference>
<dbReference type="InParanoid" id="E2C8H6"/>
<sequence>MSSSADTACTDAEEDAEDVENDVAGTAQSSRYLSSVHRRRENDHLEGLRLDGSSVVPPPLSSEDTSGSTEGRPSTPWARGKQPAESPIGETVGSRTRGGRLEARLLEEEGTGVPATANTPTGGVEWSSESINELIPSDVAAGLLADSSRGDPSPLLLVGRTGELRRFLIPRCRDDVRKEDVVQMTKEVADPATIRQHCSRRIELLATEARTAGRPGLQWGPKAAINHGTELHDEGNLSRDRRLVSLFVTSPTGSPGLSGDRRQRSERRGNPGCDETPSGVLPKVP</sequence>
<feature type="compositionally biased region" description="Basic and acidic residues" evidence="1">
    <location>
        <begin position="40"/>
        <end position="49"/>
    </location>
</feature>
<feature type="compositionally biased region" description="Polar residues" evidence="1">
    <location>
        <begin position="116"/>
        <end position="127"/>
    </location>
</feature>
<feature type="region of interest" description="Disordered" evidence="1">
    <location>
        <begin position="248"/>
        <end position="285"/>
    </location>
</feature>
<evidence type="ECO:0000313" key="3">
    <source>
        <dbReference type="Proteomes" id="UP000008237"/>
    </source>
</evidence>
<name>E2C8H6_HARSA</name>
<gene>
    <name evidence="2" type="ORF">EAI_09707</name>
</gene>
<feature type="region of interest" description="Disordered" evidence="1">
    <location>
        <begin position="1"/>
        <end position="127"/>
    </location>
</feature>
<keyword evidence="3" id="KW-1185">Reference proteome</keyword>
<organism evidence="3">
    <name type="scientific">Harpegnathos saltator</name>
    <name type="common">Jerdon's jumping ant</name>
    <dbReference type="NCBI Taxonomy" id="610380"/>
    <lineage>
        <taxon>Eukaryota</taxon>
        <taxon>Metazoa</taxon>
        <taxon>Ecdysozoa</taxon>
        <taxon>Arthropoda</taxon>
        <taxon>Hexapoda</taxon>
        <taxon>Insecta</taxon>
        <taxon>Pterygota</taxon>
        <taxon>Neoptera</taxon>
        <taxon>Endopterygota</taxon>
        <taxon>Hymenoptera</taxon>
        <taxon>Apocrita</taxon>
        <taxon>Aculeata</taxon>
        <taxon>Formicoidea</taxon>
        <taxon>Formicidae</taxon>
        <taxon>Ponerinae</taxon>
        <taxon>Ponerini</taxon>
        <taxon>Harpegnathos</taxon>
    </lineage>
</organism>